<evidence type="ECO:0008006" key="4">
    <source>
        <dbReference type="Google" id="ProtNLM"/>
    </source>
</evidence>
<keyword evidence="3" id="KW-1185">Reference proteome</keyword>
<sequence>MSEEIKKQYFYLSIGYIGYCLIIVSLLRYLLVTDELGGIYVAIVGFICFGSFLRYVESEFLAQTKVHKILRTIFLGVIFIIWLAGSFLIFK</sequence>
<gene>
    <name evidence="2" type="ORF">ACFFGV_15180</name>
</gene>
<dbReference type="EMBL" id="JBHLTP010000012">
    <property type="protein sequence ID" value="MFC0524920.1"/>
    <property type="molecule type" value="Genomic_DNA"/>
</dbReference>
<accession>A0ABV6LR79</accession>
<feature type="transmembrane region" description="Helical" evidence="1">
    <location>
        <begin position="37"/>
        <end position="57"/>
    </location>
</feature>
<keyword evidence="1" id="KW-0472">Membrane</keyword>
<feature type="transmembrane region" description="Helical" evidence="1">
    <location>
        <begin position="69"/>
        <end position="90"/>
    </location>
</feature>
<evidence type="ECO:0000313" key="3">
    <source>
        <dbReference type="Proteomes" id="UP001589836"/>
    </source>
</evidence>
<dbReference type="RefSeq" id="WP_377349481.1">
    <property type="nucleotide sequence ID" value="NZ_JBHLTP010000012.1"/>
</dbReference>
<proteinExistence type="predicted"/>
<protein>
    <recommendedName>
        <fullName evidence="4">DUF4181 domain-containing protein</fullName>
    </recommendedName>
</protein>
<feature type="transmembrane region" description="Helical" evidence="1">
    <location>
        <begin position="9"/>
        <end position="31"/>
    </location>
</feature>
<organism evidence="2 3">
    <name type="scientific">Pontibacillus salicampi</name>
    <dbReference type="NCBI Taxonomy" id="1449801"/>
    <lineage>
        <taxon>Bacteria</taxon>
        <taxon>Bacillati</taxon>
        <taxon>Bacillota</taxon>
        <taxon>Bacilli</taxon>
        <taxon>Bacillales</taxon>
        <taxon>Bacillaceae</taxon>
        <taxon>Pontibacillus</taxon>
    </lineage>
</organism>
<dbReference type="Proteomes" id="UP001589836">
    <property type="component" value="Unassembled WGS sequence"/>
</dbReference>
<comment type="caution">
    <text evidence="2">The sequence shown here is derived from an EMBL/GenBank/DDBJ whole genome shotgun (WGS) entry which is preliminary data.</text>
</comment>
<reference evidence="2 3" key="1">
    <citation type="submission" date="2024-09" db="EMBL/GenBank/DDBJ databases">
        <authorList>
            <person name="Sun Q."/>
            <person name="Mori K."/>
        </authorList>
    </citation>
    <scope>NUCLEOTIDE SEQUENCE [LARGE SCALE GENOMIC DNA]</scope>
    <source>
        <strain evidence="2 3">NCAIM B.02529</strain>
    </source>
</reference>
<name>A0ABV6LR79_9BACI</name>
<evidence type="ECO:0000256" key="1">
    <source>
        <dbReference type="SAM" id="Phobius"/>
    </source>
</evidence>
<keyword evidence="1" id="KW-0812">Transmembrane</keyword>
<keyword evidence="1" id="KW-1133">Transmembrane helix</keyword>
<evidence type="ECO:0000313" key="2">
    <source>
        <dbReference type="EMBL" id="MFC0524920.1"/>
    </source>
</evidence>